<protein>
    <submittedName>
        <fullName evidence="1">Uncharacterized protein</fullName>
    </submittedName>
</protein>
<gene>
    <name evidence="1" type="ORF">BFW87_24000</name>
</gene>
<dbReference type="Proteomes" id="UP000190965">
    <property type="component" value="Unassembled WGS sequence"/>
</dbReference>
<dbReference type="OrthoDB" id="7026419at2"/>
<dbReference type="SUPFAM" id="SSF69635">
    <property type="entry name" value="Type III secretory system chaperone-like"/>
    <property type="match status" value="1"/>
</dbReference>
<dbReference type="Pfam" id="PF05932">
    <property type="entry name" value="CesT"/>
    <property type="match status" value="1"/>
</dbReference>
<evidence type="ECO:0000313" key="2">
    <source>
        <dbReference type="Proteomes" id="UP000190965"/>
    </source>
</evidence>
<name>A0A1T2Y699_PSEFL</name>
<reference evidence="1 2" key="1">
    <citation type="submission" date="2016-12" db="EMBL/GenBank/DDBJ databases">
        <title>Draft genome sequences of seven strains of Pseudomonas fluorescens that produce 4-formylaminooxyvinylglycine.</title>
        <authorList>
            <person name="Okrent R.A."/>
            <person name="Manning V.A."/>
            <person name="Trippe K.M."/>
        </authorList>
    </citation>
    <scope>NUCLEOTIDE SEQUENCE [LARGE SCALE GENOMIC DNA]</scope>
    <source>
        <strain evidence="1 2">P5A</strain>
    </source>
</reference>
<dbReference type="Gene3D" id="3.30.1460.10">
    <property type="match status" value="1"/>
</dbReference>
<proteinExistence type="predicted"/>
<evidence type="ECO:0000313" key="1">
    <source>
        <dbReference type="EMBL" id="OPA87505.1"/>
    </source>
</evidence>
<comment type="caution">
    <text evidence="1">The sequence shown here is derived from an EMBL/GenBank/DDBJ whole genome shotgun (WGS) entry which is preliminary data.</text>
</comment>
<accession>A0A1T2Y699</accession>
<dbReference type="InterPro" id="IPR010261">
    <property type="entry name" value="Tir_chaperone"/>
</dbReference>
<dbReference type="RefSeq" id="WP_078742197.1">
    <property type="nucleotide sequence ID" value="NZ_MSDF01000046.1"/>
</dbReference>
<organism evidence="1 2">
    <name type="scientific">Pseudomonas fluorescens</name>
    <dbReference type="NCBI Taxonomy" id="294"/>
    <lineage>
        <taxon>Bacteria</taxon>
        <taxon>Pseudomonadati</taxon>
        <taxon>Pseudomonadota</taxon>
        <taxon>Gammaproteobacteria</taxon>
        <taxon>Pseudomonadales</taxon>
        <taxon>Pseudomonadaceae</taxon>
        <taxon>Pseudomonas</taxon>
    </lineage>
</organism>
<sequence length="126" mass="13581">MNSAEVLIEHLGQRLGTTLALNDGVCALYSGERESAIIEIPPAGDMVVLHCQIPVSSGSGLAEQMLRLNFDIDALHGCWLARDGQGDVRLCTQLPLAGLVPLSFVNWVLGFIQQVGDTRRVLASIR</sequence>
<dbReference type="AlphaFoldDB" id="A0A1T2Y699"/>
<dbReference type="GO" id="GO:0030254">
    <property type="term" value="P:protein secretion by the type III secretion system"/>
    <property type="evidence" value="ECO:0007669"/>
    <property type="project" value="InterPro"/>
</dbReference>
<dbReference type="CDD" id="cd17024">
    <property type="entry name" value="T3SC_IA_DspF-like"/>
    <property type="match status" value="1"/>
</dbReference>
<dbReference type="EMBL" id="MSDF01000046">
    <property type="protein sequence ID" value="OPA87505.1"/>
    <property type="molecule type" value="Genomic_DNA"/>
</dbReference>